<proteinExistence type="predicted"/>
<protein>
    <submittedName>
        <fullName evidence="1">Uncharacterized protein</fullName>
    </submittedName>
</protein>
<evidence type="ECO:0000313" key="2">
    <source>
        <dbReference type="Proteomes" id="UP001356427"/>
    </source>
</evidence>
<name>A0AAN8MC84_9TELE</name>
<gene>
    <name evidence="1" type="ORF">J4Q44_G00061860</name>
</gene>
<dbReference type="AlphaFoldDB" id="A0AAN8MC84"/>
<evidence type="ECO:0000313" key="1">
    <source>
        <dbReference type="EMBL" id="KAK6323847.1"/>
    </source>
</evidence>
<keyword evidence="2" id="KW-1185">Reference proteome</keyword>
<reference evidence="1 2" key="1">
    <citation type="submission" date="2021-04" db="EMBL/GenBank/DDBJ databases">
        <authorList>
            <person name="De Guttry C."/>
            <person name="Zahm M."/>
            <person name="Klopp C."/>
            <person name="Cabau C."/>
            <person name="Louis A."/>
            <person name="Berthelot C."/>
            <person name="Parey E."/>
            <person name="Roest Crollius H."/>
            <person name="Montfort J."/>
            <person name="Robinson-Rechavi M."/>
            <person name="Bucao C."/>
            <person name="Bouchez O."/>
            <person name="Gislard M."/>
            <person name="Lluch J."/>
            <person name="Milhes M."/>
            <person name="Lampietro C."/>
            <person name="Lopez Roques C."/>
            <person name="Donnadieu C."/>
            <person name="Braasch I."/>
            <person name="Desvignes T."/>
            <person name="Postlethwait J."/>
            <person name="Bobe J."/>
            <person name="Wedekind C."/>
            <person name="Guiguen Y."/>
        </authorList>
    </citation>
    <scope>NUCLEOTIDE SEQUENCE [LARGE SCALE GENOMIC DNA]</scope>
    <source>
        <strain evidence="1">Cs_M1</strain>
        <tissue evidence="1">Blood</tissue>
    </source>
</reference>
<dbReference type="EMBL" id="JAGTTL010000004">
    <property type="protein sequence ID" value="KAK6323847.1"/>
    <property type="molecule type" value="Genomic_DNA"/>
</dbReference>
<dbReference type="Proteomes" id="UP001356427">
    <property type="component" value="Unassembled WGS sequence"/>
</dbReference>
<accession>A0AAN8MC84</accession>
<comment type="caution">
    <text evidence="1">The sequence shown here is derived from an EMBL/GenBank/DDBJ whole genome shotgun (WGS) entry which is preliminary data.</text>
</comment>
<organism evidence="1 2">
    <name type="scientific">Coregonus suidteri</name>
    <dbReference type="NCBI Taxonomy" id="861788"/>
    <lineage>
        <taxon>Eukaryota</taxon>
        <taxon>Metazoa</taxon>
        <taxon>Chordata</taxon>
        <taxon>Craniata</taxon>
        <taxon>Vertebrata</taxon>
        <taxon>Euteleostomi</taxon>
        <taxon>Actinopterygii</taxon>
        <taxon>Neopterygii</taxon>
        <taxon>Teleostei</taxon>
        <taxon>Protacanthopterygii</taxon>
        <taxon>Salmoniformes</taxon>
        <taxon>Salmonidae</taxon>
        <taxon>Coregoninae</taxon>
        <taxon>Coregonus</taxon>
    </lineage>
</organism>
<sequence length="85" mass="9632">MACREEERGSHFGFWHIVPSRCSALASKWGHESCPQDPSLPLNASSPETSTFSKPNCSLWYRDGNGEDLRAWLYISRTQLTRSSI</sequence>